<organism evidence="1">
    <name type="scientific">Anguilla anguilla</name>
    <name type="common">European freshwater eel</name>
    <name type="synonym">Muraena anguilla</name>
    <dbReference type="NCBI Taxonomy" id="7936"/>
    <lineage>
        <taxon>Eukaryota</taxon>
        <taxon>Metazoa</taxon>
        <taxon>Chordata</taxon>
        <taxon>Craniata</taxon>
        <taxon>Vertebrata</taxon>
        <taxon>Euteleostomi</taxon>
        <taxon>Actinopterygii</taxon>
        <taxon>Neopterygii</taxon>
        <taxon>Teleostei</taxon>
        <taxon>Anguilliformes</taxon>
        <taxon>Anguillidae</taxon>
        <taxon>Anguilla</taxon>
    </lineage>
</organism>
<evidence type="ECO:0000313" key="1">
    <source>
        <dbReference type="EMBL" id="JAH73985.1"/>
    </source>
</evidence>
<proteinExistence type="predicted"/>
<reference evidence="1" key="2">
    <citation type="journal article" date="2015" name="Fish Shellfish Immunol.">
        <title>Early steps in the European eel (Anguilla anguilla)-Vibrio vulnificus interaction in the gills: Role of the RtxA13 toxin.</title>
        <authorList>
            <person name="Callol A."/>
            <person name="Pajuelo D."/>
            <person name="Ebbesson L."/>
            <person name="Teles M."/>
            <person name="MacKenzie S."/>
            <person name="Amaro C."/>
        </authorList>
    </citation>
    <scope>NUCLEOTIDE SEQUENCE</scope>
</reference>
<reference evidence="1" key="1">
    <citation type="submission" date="2014-11" db="EMBL/GenBank/DDBJ databases">
        <authorList>
            <person name="Amaro Gonzalez C."/>
        </authorList>
    </citation>
    <scope>NUCLEOTIDE SEQUENCE</scope>
</reference>
<sequence>MAGKEVVNIFRPRKLLQPRFFILFLFFYSKCMNAC</sequence>
<name>A0A0E9V953_ANGAN</name>
<accession>A0A0E9V953</accession>
<dbReference type="AlphaFoldDB" id="A0A0E9V953"/>
<dbReference type="EMBL" id="GBXM01034592">
    <property type="protein sequence ID" value="JAH73985.1"/>
    <property type="molecule type" value="Transcribed_RNA"/>
</dbReference>
<protein>
    <submittedName>
        <fullName evidence="1">Uncharacterized protein</fullName>
    </submittedName>
</protein>